<feature type="transmembrane region" description="Helical" evidence="4">
    <location>
        <begin position="852"/>
        <end position="873"/>
    </location>
</feature>
<feature type="transmembrane region" description="Helical" evidence="4">
    <location>
        <begin position="1005"/>
        <end position="1025"/>
    </location>
</feature>
<dbReference type="Gene3D" id="2.30.30.40">
    <property type="entry name" value="SH3 Domains"/>
    <property type="match status" value="1"/>
</dbReference>
<proteinExistence type="predicted"/>
<feature type="transmembrane region" description="Helical" evidence="4">
    <location>
        <begin position="747"/>
        <end position="770"/>
    </location>
</feature>
<feature type="domain" description="SH3" evidence="5">
    <location>
        <begin position="467"/>
        <end position="556"/>
    </location>
</feature>
<feature type="transmembrane region" description="Helical" evidence="4">
    <location>
        <begin position="777"/>
        <end position="795"/>
    </location>
</feature>
<evidence type="ECO:0000256" key="1">
    <source>
        <dbReference type="ARBA" id="ARBA00022443"/>
    </source>
</evidence>
<dbReference type="InterPro" id="IPR036028">
    <property type="entry name" value="SH3-like_dom_sf"/>
</dbReference>
<reference evidence="8" key="1">
    <citation type="submission" date="2023-03" db="EMBL/GenBank/DDBJ databases">
        <title>Mating type loci evolution in Malassezia.</title>
        <authorList>
            <person name="Coelho M.A."/>
        </authorList>
    </citation>
    <scope>NUCLEOTIDE SEQUENCE</scope>
    <source>
        <strain evidence="8">CBS 11721</strain>
    </source>
</reference>
<evidence type="ECO:0000256" key="2">
    <source>
        <dbReference type="PROSITE-ProRule" id="PRU00192"/>
    </source>
</evidence>
<dbReference type="Pfam" id="PF00536">
    <property type="entry name" value="SAM_1"/>
    <property type="match status" value="1"/>
</dbReference>
<evidence type="ECO:0000256" key="4">
    <source>
        <dbReference type="SAM" id="Phobius"/>
    </source>
</evidence>
<keyword evidence="1 2" id="KW-0728">SH3 domain</keyword>
<dbReference type="Pfam" id="PF00018">
    <property type="entry name" value="SH3_1"/>
    <property type="match status" value="1"/>
</dbReference>
<feature type="region of interest" description="Disordered" evidence="3">
    <location>
        <begin position="666"/>
        <end position="688"/>
    </location>
</feature>
<dbReference type="Proteomes" id="UP001219933">
    <property type="component" value="Chromosome 2"/>
</dbReference>
<dbReference type="InterPro" id="IPR013761">
    <property type="entry name" value="SAM/pointed_sf"/>
</dbReference>
<feature type="compositionally biased region" description="Low complexity" evidence="3">
    <location>
        <begin position="671"/>
        <end position="688"/>
    </location>
</feature>
<evidence type="ECO:0000313" key="8">
    <source>
        <dbReference type="EMBL" id="WFD35061.1"/>
    </source>
</evidence>
<feature type="transmembrane region" description="Helical" evidence="4">
    <location>
        <begin position="885"/>
        <end position="909"/>
    </location>
</feature>
<feature type="region of interest" description="Disordered" evidence="3">
    <location>
        <begin position="1164"/>
        <end position="1215"/>
    </location>
</feature>
<keyword evidence="4" id="KW-0472">Membrane</keyword>
<dbReference type="SUPFAM" id="SSF54236">
    <property type="entry name" value="Ubiquitin-like"/>
    <property type="match status" value="1"/>
</dbReference>
<name>A0AAF0ER85_9BASI</name>
<dbReference type="GO" id="GO:0007165">
    <property type="term" value="P:signal transduction"/>
    <property type="evidence" value="ECO:0007669"/>
    <property type="project" value="InterPro"/>
</dbReference>
<dbReference type="InterPro" id="IPR001452">
    <property type="entry name" value="SH3_domain"/>
</dbReference>
<feature type="domain" description="SAM" evidence="6">
    <location>
        <begin position="6"/>
        <end position="69"/>
    </location>
</feature>
<feature type="transmembrane region" description="Helical" evidence="4">
    <location>
        <begin position="1045"/>
        <end position="1064"/>
    </location>
</feature>
<sequence>MDVRMWPPDLVLQWLRQLGLSQYCSTFMENDINGEALVLLDEAALTELGISSVGHRMTLLTNIYELKQRFNVPMDQDDWMPQMYTPVEAARSTSPADLSTQLRHRDEHIKVLESYISRITGELQHMRDTLGRLAIPNVPPPPGTYGQQQGAGALINSGHPVEPMSFAPNGSRDLSSRGTQQQSYQPNLAARAQIPDAQGGQLQSQANQRAQIPPASTPTPGAAPGPSHGAAPAHVPHAPASSGSAMSSFSHLSPVHPTPIYGNSFNIPAGAPNPILDYLTPRASGSQDTKPIDEAVASLLHASGRSSVPVSNENVPVTIDEPCARVMALSLRKYGIAEDYSSFVLFVVFGDTERCLSYDERPLLLYRRLRESGQNPKFVLKYMFEVRSPIDMAQSKLQMRSAERRLQKHEALRARAVLVDMDNQSNDQRVFSVSHWLRQPSYSGYFGEELLRRAKVMGPGTQLPHSQGVTFAVAVYPYESDREDEYDVATGDTFVVLAKSKGWWTVRRDSVADGKGDIFMPVVRPLTDPSLAQATVPIAEIWTGWVPAGCLLELHRPLAEYLHGSGNMSPAAAIAFNTPAQGPLTPTARMRIELINAPVPLSGVASQGSNGTMLLDYNAPDGGIRVRKGDRVRVFKRYHSWSYCVADQTFLRGWVPSWYISRRSHASNPESQGSGMPGQQQPSTQGSMMSSYDPFAFKATGPSFADISYARGQVPPSTGLFVAFAYAHGDHGHTPLPPEAAKAPVDFWLGLHIALEALSWAVLFPLAMVLGLVRHRLHVPLSAAAVCISLGGYFFGSHHGGRQFNHTVHGTFSSLLFLILVVQAACGIYLKLHLKWAAERWLRPPVLMVHGILGRAFPVIGWTQMVFGIATLQSWCNGGHLGQCLAHYIMGSAFAAYSVILLIMLKVAVAWLSRTGRSQEFIDSWVILLWGIVNTFTEHQGGPWTHKDLQHTLMGVVWWAGGAAGIWLSRNGKRSVIPSFIILLTGWGMSGHMQALELSTKVHSLFGYTLMTAAVCRIVEVCFVLQDQPTGQGEPEPGSWFRIHAFQYLPPFLLVASGILFMSATDEEMRWAHSKGVDHVTWGLIDFSVAFVIFFWTNVLIDAYIYYGGRYGLSGAPSEEDGGQYIPVVHLNSPPTTPLHVISDDASRDAIPLGRYGQPAPVAETSHIYEQPQQQQQQQKQKQQQQQQQQYDQQQQLEPHVLFDEDDPFENSSTD</sequence>
<dbReference type="Pfam" id="PF10355">
    <property type="entry name" value="Ytp1"/>
    <property type="match status" value="1"/>
</dbReference>
<keyword evidence="4" id="KW-1133">Transmembrane helix</keyword>
<dbReference type="PROSITE" id="PS50105">
    <property type="entry name" value="SAM_DOMAIN"/>
    <property type="match status" value="1"/>
</dbReference>
<dbReference type="AlphaFoldDB" id="A0AAF0ER85"/>
<keyword evidence="4" id="KW-0812">Transmembrane</keyword>
<keyword evidence="9" id="KW-1185">Reference proteome</keyword>
<gene>
    <name evidence="8" type="ORF">MCUN1_001909</name>
</gene>
<protein>
    <submittedName>
        <fullName evidence="8">Uncharacterized protein</fullName>
    </submittedName>
</protein>
<dbReference type="InterPro" id="IPR001660">
    <property type="entry name" value="SAM"/>
</dbReference>
<dbReference type="SMART" id="SM00454">
    <property type="entry name" value="SAM"/>
    <property type="match status" value="1"/>
</dbReference>
<dbReference type="Gene3D" id="1.10.150.50">
    <property type="entry name" value="Transcription Factor, Ets-1"/>
    <property type="match status" value="1"/>
</dbReference>
<dbReference type="EMBL" id="CP119878">
    <property type="protein sequence ID" value="WFD35061.1"/>
    <property type="molecule type" value="Genomic_DNA"/>
</dbReference>
<organism evidence="8 9">
    <name type="scientific">Malassezia cuniculi</name>
    <dbReference type="NCBI Taxonomy" id="948313"/>
    <lineage>
        <taxon>Eukaryota</taxon>
        <taxon>Fungi</taxon>
        <taxon>Dikarya</taxon>
        <taxon>Basidiomycota</taxon>
        <taxon>Ustilaginomycotina</taxon>
        <taxon>Malasseziomycetes</taxon>
        <taxon>Malasseziales</taxon>
        <taxon>Malasseziaceae</taxon>
        <taxon>Malassezia</taxon>
    </lineage>
</organism>
<dbReference type="PANTHER" id="PTHR31685">
    <property type="entry name" value="INTEGRAL MEMBRANE PROTEIN (AFU_ORTHOLOGUE AFUA_6G12730)-RELATED"/>
    <property type="match status" value="1"/>
</dbReference>
<dbReference type="InterPro" id="IPR000159">
    <property type="entry name" value="RA_dom"/>
</dbReference>
<feature type="compositionally biased region" description="Low complexity" evidence="3">
    <location>
        <begin position="1171"/>
        <end position="1196"/>
    </location>
</feature>
<accession>A0AAF0ER85</accession>
<evidence type="ECO:0000313" key="9">
    <source>
        <dbReference type="Proteomes" id="UP001219933"/>
    </source>
</evidence>
<evidence type="ECO:0000259" key="6">
    <source>
        <dbReference type="PROSITE" id="PS50105"/>
    </source>
</evidence>
<evidence type="ECO:0000256" key="3">
    <source>
        <dbReference type="SAM" id="MobiDB-lite"/>
    </source>
</evidence>
<dbReference type="SMART" id="SM00326">
    <property type="entry name" value="SH3"/>
    <property type="match status" value="2"/>
</dbReference>
<feature type="region of interest" description="Disordered" evidence="3">
    <location>
        <begin position="138"/>
        <end position="249"/>
    </location>
</feature>
<feature type="domain" description="Ras-associating" evidence="7">
    <location>
        <begin position="314"/>
        <end position="385"/>
    </location>
</feature>
<feature type="compositionally biased region" description="Polar residues" evidence="3">
    <location>
        <begin position="200"/>
        <end position="210"/>
    </location>
</feature>
<dbReference type="Pfam" id="PF00788">
    <property type="entry name" value="RA"/>
    <property type="match status" value="1"/>
</dbReference>
<dbReference type="PROSITE" id="PS50002">
    <property type="entry name" value="SH3"/>
    <property type="match status" value="1"/>
</dbReference>
<dbReference type="SUPFAM" id="SSF50044">
    <property type="entry name" value="SH3-domain"/>
    <property type="match status" value="2"/>
</dbReference>
<dbReference type="Gene3D" id="3.10.20.90">
    <property type="entry name" value="Phosphatidylinositol 3-kinase Catalytic Subunit, Chain A, domain 1"/>
    <property type="match status" value="1"/>
</dbReference>
<feature type="transmembrane region" description="Helical" evidence="4">
    <location>
        <begin position="815"/>
        <end position="832"/>
    </location>
</feature>
<evidence type="ECO:0000259" key="5">
    <source>
        <dbReference type="PROSITE" id="PS50002"/>
    </source>
</evidence>
<dbReference type="InterPro" id="IPR029071">
    <property type="entry name" value="Ubiquitin-like_domsf"/>
</dbReference>
<feature type="compositionally biased region" description="Low complexity" evidence="3">
    <location>
        <begin position="224"/>
        <end position="249"/>
    </location>
</feature>
<feature type="transmembrane region" description="Helical" evidence="4">
    <location>
        <begin position="975"/>
        <end position="993"/>
    </location>
</feature>
<dbReference type="CDD" id="cd08760">
    <property type="entry name" value="Cyt_b561_FRRS1_like"/>
    <property type="match status" value="1"/>
</dbReference>
<evidence type="ECO:0000259" key="7">
    <source>
        <dbReference type="PROSITE" id="PS50200"/>
    </source>
</evidence>
<feature type="compositionally biased region" description="Polar residues" evidence="3">
    <location>
        <begin position="172"/>
        <end position="186"/>
    </location>
</feature>
<dbReference type="SUPFAM" id="SSF47769">
    <property type="entry name" value="SAM/Pointed domain"/>
    <property type="match status" value="1"/>
</dbReference>
<dbReference type="InterPro" id="IPR018825">
    <property type="entry name" value="DUF2427"/>
</dbReference>
<dbReference type="PANTHER" id="PTHR31685:SF2">
    <property type="entry name" value="PROTEIN YTP1"/>
    <property type="match status" value="1"/>
</dbReference>
<feature type="transmembrane region" description="Helical" evidence="4">
    <location>
        <begin position="1084"/>
        <end position="1107"/>
    </location>
</feature>
<dbReference type="PROSITE" id="PS50200">
    <property type="entry name" value="RA"/>
    <property type="match status" value="1"/>
</dbReference>
<dbReference type="Pfam" id="PF10348">
    <property type="entry name" value="DUF2427"/>
    <property type="match status" value="1"/>
</dbReference>
<dbReference type="InterPro" id="IPR018827">
    <property type="entry name" value="YTP1_C"/>
</dbReference>